<dbReference type="GO" id="GO:0004359">
    <property type="term" value="F:glutaminase activity"/>
    <property type="evidence" value="ECO:0007669"/>
    <property type="project" value="UniProtKB-EC"/>
</dbReference>
<comment type="function">
    <text evidence="10">IGPS catalyzes the conversion of PRFAR and glutamine to IGP, AICAR and glutamate. The HisH subunit catalyzes the hydrolysis of glutamine to glutamate and ammonia as part of the synthesis of IGP and AICAR. The resulting ammonia molecule is channeled to the active site of HisF.</text>
</comment>
<comment type="catalytic activity">
    <reaction evidence="8 10">
        <text>5-[(5-phospho-1-deoxy-D-ribulos-1-ylimino)methylamino]-1-(5-phospho-beta-D-ribosyl)imidazole-4-carboxamide + L-glutamine = D-erythro-1-(imidazol-4-yl)glycerol 3-phosphate + 5-amino-1-(5-phospho-beta-D-ribosyl)imidazole-4-carboxamide + L-glutamate + H(+)</text>
        <dbReference type="Rhea" id="RHEA:24793"/>
        <dbReference type="ChEBI" id="CHEBI:15378"/>
        <dbReference type="ChEBI" id="CHEBI:29985"/>
        <dbReference type="ChEBI" id="CHEBI:58278"/>
        <dbReference type="ChEBI" id="CHEBI:58359"/>
        <dbReference type="ChEBI" id="CHEBI:58475"/>
        <dbReference type="ChEBI" id="CHEBI:58525"/>
        <dbReference type="EC" id="4.3.2.10"/>
    </reaction>
</comment>
<dbReference type="CDD" id="cd01748">
    <property type="entry name" value="GATase1_IGP_Synthase"/>
    <property type="match status" value="1"/>
</dbReference>
<dbReference type="Pfam" id="PF00117">
    <property type="entry name" value="GATase"/>
    <property type="match status" value="1"/>
</dbReference>
<name>A0A1I1H1H7_9GAMM</name>
<keyword evidence="6 10" id="KW-0368">Histidine biosynthesis</keyword>
<keyword evidence="2 10" id="KW-0963">Cytoplasm</keyword>
<dbReference type="Gene3D" id="3.40.50.880">
    <property type="match status" value="1"/>
</dbReference>
<dbReference type="HAMAP" id="MF_00278">
    <property type="entry name" value="HisH"/>
    <property type="match status" value="1"/>
</dbReference>
<dbReference type="NCBIfam" id="TIGR01855">
    <property type="entry name" value="IMP_synth_hisH"/>
    <property type="match status" value="1"/>
</dbReference>
<evidence type="ECO:0000259" key="12">
    <source>
        <dbReference type="Pfam" id="PF00117"/>
    </source>
</evidence>
<organism evidence="13 14">
    <name type="scientific">Marinospirillum celere</name>
    <dbReference type="NCBI Taxonomy" id="1122252"/>
    <lineage>
        <taxon>Bacteria</taxon>
        <taxon>Pseudomonadati</taxon>
        <taxon>Pseudomonadota</taxon>
        <taxon>Gammaproteobacteria</taxon>
        <taxon>Oceanospirillales</taxon>
        <taxon>Oceanospirillaceae</taxon>
        <taxon>Marinospirillum</taxon>
    </lineage>
</organism>
<dbReference type="InterPro" id="IPR017926">
    <property type="entry name" value="GATASE"/>
</dbReference>
<dbReference type="OrthoDB" id="9807137at2"/>
<reference evidence="13 14" key="1">
    <citation type="submission" date="2016-10" db="EMBL/GenBank/DDBJ databases">
        <authorList>
            <person name="de Groot N.N."/>
        </authorList>
    </citation>
    <scope>NUCLEOTIDE SEQUENCE [LARGE SCALE GENOMIC DNA]</scope>
    <source>
        <strain evidence="13 14">DSM 18438</strain>
    </source>
</reference>
<dbReference type="InterPro" id="IPR010139">
    <property type="entry name" value="Imidazole-glycPsynth_HisH"/>
</dbReference>
<evidence type="ECO:0000313" key="13">
    <source>
        <dbReference type="EMBL" id="SFC17774.1"/>
    </source>
</evidence>
<protein>
    <recommendedName>
        <fullName evidence="10">Imidazole glycerol phosphate synthase subunit HisH</fullName>
        <ecNumber evidence="10">4.3.2.10</ecNumber>
    </recommendedName>
    <alternativeName>
        <fullName evidence="10">IGP synthase glutaminase subunit</fullName>
        <ecNumber evidence="10">3.5.1.2</ecNumber>
    </alternativeName>
    <alternativeName>
        <fullName evidence="10">IGP synthase subunit HisH</fullName>
    </alternativeName>
    <alternativeName>
        <fullName evidence="10">ImGP synthase subunit HisH</fullName>
        <shortName evidence="10">IGPS subunit HisH</shortName>
    </alternativeName>
</protein>
<dbReference type="EC" id="3.5.1.2" evidence="10"/>
<comment type="pathway">
    <text evidence="1 10">Amino-acid biosynthesis; L-histidine biosynthesis; L-histidine from 5-phospho-alpha-D-ribose 1-diphosphate: step 5/9.</text>
</comment>
<accession>A0A1I1H1H7</accession>
<feature type="domain" description="Glutamine amidotransferase" evidence="12">
    <location>
        <begin position="15"/>
        <end position="221"/>
    </location>
</feature>
<dbReference type="Proteomes" id="UP000199058">
    <property type="component" value="Unassembled WGS sequence"/>
</dbReference>
<dbReference type="GO" id="GO:0000107">
    <property type="term" value="F:imidazoleglycerol-phosphate synthase activity"/>
    <property type="evidence" value="ECO:0007669"/>
    <property type="project" value="UniProtKB-UniRule"/>
</dbReference>
<keyword evidence="3 10" id="KW-0028">Amino-acid biosynthesis</keyword>
<dbReference type="EMBL" id="FOLH01000003">
    <property type="protein sequence ID" value="SFC17774.1"/>
    <property type="molecule type" value="Genomic_DNA"/>
</dbReference>
<gene>
    <name evidence="10" type="primary">hisH</name>
    <name evidence="13" type="ORF">SAMN05660443_1748</name>
</gene>
<proteinExistence type="inferred from homology"/>
<dbReference type="RefSeq" id="WP_091962107.1">
    <property type="nucleotide sequence ID" value="NZ_FOLH01000003.1"/>
</dbReference>
<dbReference type="PROSITE" id="PS51273">
    <property type="entry name" value="GATASE_TYPE_1"/>
    <property type="match status" value="1"/>
</dbReference>
<evidence type="ECO:0000256" key="10">
    <source>
        <dbReference type="HAMAP-Rule" id="MF_00278"/>
    </source>
</evidence>
<evidence type="ECO:0000256" key="3">
    <source>
        <dbReference type="ARBA" id="ARBA00022605"/>
    </source>
</evidence>
<dbReference type="AlphaFoldDB" id="A0A1I1H1H7"/>
<comment type="subcellular location">
    <subcellularLocation>
        <location evidence="10">Cytoplasm</location>
    </subcellularLocation>
</comment>
<dbReference type="SUPFAM" id="SSF52317">
    <property type="entry name" value="Class I glutamine amidotransferase-like"/>
    <property type="match status" value="1"/>
</dbReference>
<evidence type="ECO:0000256" key="4">
    <source>
        <dbReference type="ARBA" id="ARBA00022801"/>
    </source>
</evidence>
<dbReference type="PANTHER" id="PTHR42701">
    <property type="entry name" value="IMIDAZOLE GLYCEROL PHOSPHATE SYNTHASE SUBUNIT HISH"/>
    <property type="match status" value="1"/>
</dbReference>
<dbReference type="STRING" id="1122252.SAMN05660443_1748"/>
<dbReference type="PANTHER" id="PTHR42701:SF2">
    <property type="entry name" value="IMIDAZOLE GLYCEROL PHOSPHATE SYNTHASE SUBUNIT HISH 1"/>
    <property type="match status" value="1"/>
</dbReference>
<comment type="catalytic activity">
    <reaction evidence="9 10">
        <text>L-glutamine + H2O = L-glutamate + NH4(+)</text>
        <dbReference type="Rhea" id="RHEA:15889"/>
        <dbReference type="ChEBI" id="CHEBI:15377"/>
        <dbReference type="ChEBI" id="CHEBI:28938"/>
        <dbReference type="ChEBI" id="CHEBI:29985"/>
        <dbReference type="ChEBI" id="CHEBI:58359"/>
        <dbReference type="EC" id="3.5.1.2"/>
    </reaction>
</comment>
<dbReference type="PIRSF" id="PIRSF000495">
    <property type="entry name" value="Amidotransf_hisH"/>
    <property type="match status" value="1"/>
</dbReference>
<feature type="active site" description="Nucleophile" evidence="10 11">
    <location>
        <position position="93"/>
    </location>
</feature>
<dbReference type="GO" id="GO:0005737">
    <property type="term" value="C:cytoplasm"/>
    <property type="evidence" value="ECO:0007669"/>
    <property type="project" value="UniProtKB-SubCell"/>
</dbReference>
<evidence type="ECO:0000313" key="14">
    <source>
        <dbReference type="Proteomes" id="UP000199058"/>
    </source>
</evidence>
<feature type="active site" evidence="10 11">
    <location>
        <position position="205"/>
    </location>
</feature>
<keyword evidence="13" id="KW-0808">Transferase</keyword>
<evidence type="ECO:0000256" key="7">
    <source>
        <dbReference type="ARBA" id="ARBA00023239"/>
    </source>
</evidence>
<sequence length="225" mass="24784">MTEIKDKDSAQPEVVIIDYGMGNLHSAHKALEKMAAGKKSVGISSDPDIIRQAERVVLPGVGAIRDCMAEMHKTGLVPIIRESLNNKPFLGICVGFQALMQASEENGGVDCLGHFRGQVKFFGENLQDSQGQRLKVPHMGWSQVTPEQADHPLWQGIPSGERFYFVHSYYVAAEQQEQILASCDYGPVTLHAALAQDNVAAVQFHPEKSAQAGLKLLENFLFWKP</sequence>
<comment type="subunit">
    <text evidence="10">Heterodimer of HisH and HisF.</text>
</comment>
<evidence type="ECO:0000256" key="1">
    <source>
        <dbReference type="ARBA" id="ARBA00005091"/>
    </source>
</evidence>
<evidence type="ECO:0000256" key="2">
    <source>
        <dbReference type="ARBA" id="ARBA00022490"/>
    </source>
</evidence>
<feature type="active site" evidence="10 11">
    <location>
        <position position="207"/>
    </location>
</feature>
<dbReference type="EC" id="4.3.2.10" evidence="10"/>
<evidence type="ECO:0000256" key="11">
    <source>
        <dbReference type="PIRSR" id="PIRSR000495-1"/>
    </source>
</evidence>
<evidence type="ECO:0000256" key="9">
    <source>
        <dbReference type="ARBA" id="ARBA00049534"/>
    </source>
</evidence>
<keyword evidence="7 10" id="KW-0456">Lyase</keyword>
<keyword evidence="5 10" id="KW-0315">Glutamine amidotransferase</keyword>
<dbReference type="GO" id="GO:0016829">
    <property type="term" value="F:lyase activity"/>
    <property type="evidence" value="ECO:0007669"/>
    <property type="project" value="UniProtKB-KW"/>
</dbReference>
<keyword evidence="4 10" id="KW-0378">Hydrolase</keyword>
<evidence type="ECO:0000256" key="5">
    <source>
        <dbReference type="ARBA" id="ARBA00022962"/>
    </source>
</evidence>
<dbReference type="GO" id="GO:0000105">
    <property type="term" value="P:L-histidine biosynthetic process"/>
    <property type="evidence" value="ECO:0007669"/>
    <property type="project" value="UniProtKB-UniRule"/>
</dbReference>
<dbReference type="InterPro" id="IPR029062">
    <property type="entry name" value="Class_I_gatase-like"/>
</dbReference>
<keyword evidence="14" id="KW-1185">Reference proteome</keyword>
<evidence type="ECO:0000256" key="8">
    <source>
        <dbReference type="ARBA" id="ARBA00047838"/>
    </source>
</evidence>
<dbReference type="UniPathway" id="UPA00031">
    <property type="reaction ID" value="UER00010"/>
</dbReference>
<evidence type="ECO:0000256" key="6">
    <source>
        <dbReference type="ARBA" id="ARBA00023102"/>
    </source>
</evidence>